<protein>
    <recommendedName>
        <fullName evidence="1">Amine oxidase domain-containing protein</fullName>
    </recommendedName>
</protein>
<dbReference type="InterPro" id="IPR036188">
    <property type="entry name" value="FAD/NAD-bd_sf"/>
</dbReference>
<dbReference type="EMBL" id="FOAD01000009">
    <property type="protein sequence ID" value="SEL84880.1"/>
    <property type="molecule type" value="Genomic_DNA"/>
</dbReference>
<evidence type="ECO:0000259" key="1">
    <source>
        <dbReference type="Pfam" id="PF01593"/>
    </source>
</evidence>
<name>A0A1H7TJ75_HALLR</name>
<accession>A0A1H7TJ75</accession>
<dbReference type="RefSeq" id="WP_074795964.1">
    <property type="nucleotide sequence ID" value="NZ_FOAD01000009.1"/>
</dbReference>
<dbReference type="Proteomes" id="UP000183894">
    <property type="component" value="Unassembled WGS sequence"/>
</dbReference>
<dbReference type="PANTHER" id="PTHR16128:SF5">
    <property type="entry name" value="FAD_NAD(P)-BINDING OXIDOREDUCTASE FAMILY PROTEIN"/>
    <property type="match status" value="1"/>
</dbReference>
<reference evidence="2 3" key="1">
    <citation type="submission" date="2016-10" db="EMBL/GenBank/DDBJ databases">
        <authorList>
            <person name="de Groot N.N."/>
        </authorList>
    </citation>
    <scope>NUCLEOTIDE SEQUENCE [LARGE SCALE GENOMIC DNA]</scope>
    <source>
        <strain evidence="2 3">CDM_5</strain>
    </source>
</reference>
<dbReference type="GO" id="GO:0016491">
    <property type="term" value="F:oxidoreductase activity"/>
    <property type="evidence" value="ECO:0007669"/>
    <property type="project" value="InterPro"/>
</dbReference>
<evidence type="ECO:0000313" key="2">
    <source>
        <dbReference type="EMBL" id="SEL84880.1"/>
    </source>
</evidence>
<dbReference type="Pfam" id="PF01593">
    <property type="entry name" value="Amino_oxidase"/>
    <property type="match status" value="1"/>
</dbReference>
<organism evidence="2 3">
    <name type="scientific">Haloferax larsenii</name>
    <dbReference type="NCBI Taxonomy" id="302484"/>
    <lineage>
        <taxon>Archaea</taxon>
        <taxon>Methanobacteriati</taxon>
        <taxon>Methanobacteriota</taxon>
        <taxon>Stenosarchaea group</taxon>
        <taxon>Halobacteria</taxon>
        <taxon>Halobacteriales</taxon>
        <taxon>Haloferacaceae</taxon>
        <taxon>Haloferax</taxon>
    </lineage>
</organism>
<dbReference type="Gene3D" id="3.90.660.10">
    <property type="match status" value="1"/>
</dbReference>
<dbReference type="AlphaFoldDB" id="A0A1H7TJ75"/>
<dbReference type="InterPro" id="IPR002937">
    <property type="entry name" value="Amino_oxidase"/>
</dbReference>
<sequence length="344" mass="38257">MTRDVCIVGAGAAGAGAAYALRDSNATVTILEKSRGVCGRAATRRKNGCLYDHGANYVKEYDHRTERLIRSLGEDGLVDIDEPIWTFDAEGVVSAGDDRDQYKWTWTEGITQLAKRLLDETDATVERETRVAAIDHNPDTKYWSVVDTEGARHGPYDDVVLTPPAPQTASLLTEMGWGDHCMMSLREAIGSVEYRAIRSVILHYPFELDTPWYALVNTDKEHDVGWLAREECKDGHVPDGESLLVVQLSPEWSAAHYDDPLDEVADVVADKVATLVDDERLRDPDWVDDQGWRYALPDGVANREVIRRGEPDGLYFAGDWTVGEGRVHAALWSGIEAGERISSR</sequence>
<dbReference type="SUPFAM" id="SSF51905">
    <property type="entry name" value="FAD/NAD(P)-binding domain"/>
    <property type="match status" value="1"/>
</dbReference>
<dbReference type="Gene3D" id="3.50.50.60">
    <property type="entry name" value="FAD/NAD(P)-binding domain"/>
    <property type="match status" value="1"/>
</dbReference>
<gene>
    <name evidence="2" type="ORF">SAMN04488691_10976</name>
</gene>
<dbReference type="OrthoDB" id="203052at2157"/>
<feature type="domain" description="Amine oxidase" evidence="1">
    <location>
        <begin position="104"/>
        <end position="341"/>
    </location>
</feature>
<evidence type="ECO:0000313" key="3">
    <source>
        <dbReference type="Proteomes" id="UP000183894"/>
    </source>
</evidence>
<dbReference type="PANTHER" id="PTHR16128">
    <property type="entry name" value="FAD/NAD(P)-BINDING OXIDOREDUCTASE FAMILY PROTEIN"/>
    <property type="match status" value="1"/>
</dbReference>
<dbReference type="Pfam" id="PF13450">
    <property type="entry name" value="NAD_binding_8"/>
    <property type="match status" value="1"/>
</dbReference>
<proteinExistence type="predicted"/>